<sequence length="164" mass="18195">MFTHPRISASLTLASLVYHLVFPQSALTGFGLIKNQEIDLALIPLDGLIALQGQALVQSNNPDTSVVINQRWVPVTAYSSTPDQTDATPFITASGSQVRDGIVACNFLRFGTRIRFPQLYGDKIFVVEDRMAAKNSHKMDIWFASREQAKQFGIKIVKVEILET</sequence>
<evidence type="ECO:0008006" key="3">
    <source>
        <dbReference type="Google" id="ProtNLM"/>
    </source>
</evidence>
<dbReference type="Proteomes" id="UP000231480">
    <property type="component" value="Unassembled WGS sequence"/>
</dbReference>
<proteinExistence type="predicted"/>
<evidence type="ECO:0000313" key="1">
    <source>
        <dbReference type="EMBL" id="PIP17047.1"/>
    </source>
</evidence>
<evidence type="ECO:0000313" key="2">
    <source>
        <dbReference type="Proteomes" id="UP000231480"/>
    </source>
</evidence>
<comment type="caution">
    <text evidence="1">The sequence shown here is derived from an EMBL/GenBank/DDBJ whole genome shotgun (WGS) entry which is preliminary data.</text>
</comment>
<dbReference type="EMBL" id="PCRH01000045">
    <property type="protein sequence ID" value="PIP17047.1"/>
    <property type="molecule type" value="Genomic_DNA"/>
</dbReference>
<accession>A0A2G9YCU9</accession>
<name>A0A2G9YCU9_9BACT</name>
<dbReference type="AlphaFoldDB" id="A0A2G9YCU9"/>
<reference evidence="1 2" key="1">
    <citation type="submission" date="2017-09" db="EMBL/GenBank/DDBJ databases">
        <title>Depth-based differentiation of microbial function through sediment-hosted aquifers and enrichment of novel symbionts in the deep terrestrial subsurface.</title>
        <authorList>
            <person name="Probst A.J."/>
            <person name="Ladd B."/>
            <person name="Jarett J.K."/>
            <person name="Geller-Mcgrath D.E."/>
            <person name="Sieber C.M."/>
            <person name="Emerson J.B."/>
            <person name="Anantharaman K."/>
            <person name="Thomas B.C."/>
            <person name="Malmstrom R."/>
            <person name="Stieglmeier M."/>
            <person name="Klingl A."/>
            <person name="Woyke T."/>
            <person name="Ryan C.M."/>
            <person name="Banfield J.F."/>
        </authorList>
    </citation>
    <scope>NUCLEOTIDE SEQUENCE [LARGE SCALE GENOMIC DNA]</scope>
    <source>
        <strain evidence="1">CG23_combo_of_CG06-09_8_20_14_all_37_13</strain>
    </source>
</reference>
<dbReference type="CDD" id="cd22784">
    <property type="entry name" value="DPBB_MltA_YuiC-like"/>
    <property type="match status" value="1"/>
</dbReference>
<protein>
    <recommendedName>
        <fullName evidence="3">3D domain-containing protein</fullName>
    </recommendedName>
</protein>
<organism evidence="1 2">
    <name type="scientific">Candidatus Portnoybacteria bacterium CG23_combo_of_CG06-09_8_20_14_all_37_13</name>
    <dbReference type="NCBI Taxonomy" id="1974819"/>
    <lineage>
        <taxon>Bacteria</taxon>
        <taxon>Candidatus Portnoyibacteriota</taxon>
    </lineage>
</organism>
<gene>
    <name evidence="1" type="ORF">COX44_01970</name>
</gene>